<organism evidence="1 2">
    <name type="scientific">Sphaerodactylus townsendi</name>
    <dbReference type="NCBI Taxonomy" id="933632"/>
    <lineage>
        <taxon>Eukaryota</taxon>
        <taxon>Metazoa</taxon>
        <taxon>Chordata</taxon>
        <taxon>Craniata</taxon>
        <taxon>Vertebrata</taxon>
        <taxon>Euteleostomi</taxon>
        <taxon>Lepidosauria</taxon>
        <taxon>Squamata</taxon>
        <taxon>Bifurcata</taxon>
        <taxon>Gekkota</taxon>
        <taxon>Sphaerodactylidae</taxon>
        <taxon>Sphaerodactylus</taxon>
    </lineage>
</organism>
<gene>
    <name evidence="1" type="ORF">K3G42_001848</name>
</gene>
<dbReference type="Proteomes" id="UP000827872">
    <property type="component" value="Linkage Group LG10"/>
</dbReference>
<name>A0ACB8E625_9SAUR</name>
<sequence>MGNTRVPRTGGGSSDLLVADRLCSETATYVNIPTSPTSKKQLHYMEVELQESSTNIRGDFDSDDNFPPSSDIESKTALDPSLDKRVGDSAPGLPTEDLQLYTTQLVKMANNLELDIIFLDLRPLGLILWVAHSRLVGLIVFLALQGLLATSIGHADRG</sequence>
<comment type="caution">
    <text evidence="1">The sequence shown here is derived from an EMBL/GenBank/DDBJ whole genome shotgun (WGS) entry which is preliminary data.</text>
</comment>
<protein>
    <submittedName>
        <fullName evidence="1">Uncharacterized protein</fullName>
    </submittedName>
</protein>
<accession>A0ACB8E625</accession>
<dbReference type="EMBL" id="CM037623">
    <property type="protein sequence ID" value="KAH7987926.1"/>
    <property type="molecule type" value="Genomic_DNA"/>
</dbReference>
<evidence type="ECO:0000313" key="2">
    <source>
        <dbReference type="Proteomes" id="UP000827872"/>
    </source>
</evidence>
<reference evidence="1" key="1">
    <citation type="submission" date="2021-08" db="EMBL/GenBank/DDBJ databases">
        <title>The first chromosome-level gecko genome reveals the dynamic sex chromosomes of Neotropical dwarf geckos (Sphaerodactylidae: Sphaerodactylus).</title>
        <authorList>
            <person name="Pinto B.J."/>
            <person name="Keating S.E."/>
            <person name="Gamble T."/>
        </authorList>
    </citation>
    <scope>NUCLEOTIDE SEQUENCE</scope>
    <source>
        <strain evidence="1">TG3544</strain>
    </source>
</reference>
<proteinExistence type="predicted"/>
<keyword evidence="2" id="KW-1185">Reference proteome</keyword>
<evidence type="ECO:0000313" key="1">
    <source>
        <dbReference type="EMBL" id="KAH7987926.1"/>
    </source>
</evidence>